<sequence length="197" mass="22802">PDAMVAMVPNNIVSSSADLLDTEPDAMVPNNIVSSFGQREVILDNNTLPPRMDTLASRRFQLFWSCHFDAMTFNDNTTSPFMDPSISIPAINFNYNVVSSPVAMDPNYDSRPIFSPSTGRRAKSLKKELCRYCNKRFRHFNELQDHVYSKHRRDQNPYKCSIEGCKKFNKLFSGKNSFRRHYKDFHSDKSHPILKKR</sequence>
<reference evidence="1" key="1">
    <citation type="submission" date="2021-06" db="EMBL/GenBank/DDBJ databases">
        <authorList>
            <person name="Kallberg Y."/>
            <person name="Tangrot J."/>
            <person name="Rosling A."/>
        </authorList>
    </citation>
    <scope>NUCLEOTIDE SEQUENCE</scope>
    <source>
        <strain evidence="1">MA461A</strain>
    </source>
</reference>
<evidence type="ECO:0000313" key="2">
    <source>
        <dbReference type="Proteomes" id="UP000789920"/>
    </source>
</evidence>
<evidence type="ECO:0000313" key="1">
    <source>
        <dbReference type="EMBL" id="CAG8787180.1"/>
    </source>
</evidence>
<proteinExistence type="predicted"/>
<keyword evidence="2" id="KW-1185">Reference proteome</keyword>
<organism evidence="1 2">
    <name type="scientific">Racocetra persica</name>
    <dbReference type="NCBI Taxonomy" id="160502"/>
    <lineage>
        <taxon>Eukaryota</taxon>
        <taxon>Fungi</taxon>
        <taxon>Fungi incertae sedis</taxon>
        <taxon>Mucoromycota</taxon>
        <taxon>Glomeromycotina</taxon>
        <taxon>Glomeromycetes</taxon>
        <taxon>Diversisporales</taxon>
        <taxon>Gigasporaceae</taxon>
        <taxon>Racocetra</taxon>
    </lineage>
</organism>
<dbReference type="EMBL" id="CAJVQC010049123">
    <property type="protein sequence ID" value="CAG8787180.1"/>
    <property type="molecule type" value="Genomic_DNA"/>
</dbReference>
<feature type="non-terminal residue" evidence="1">
    <location>
        <position position="197"/>
    </location>
</feature>
<feature type="non-terminal residue" evidence="1">
    <location>
        <position position="1"/>
    </location>
</feature>
<accession>A0ACA9RD10</accession>
<dbReference type="Proteomes" id="UP000789920">
    <property type="component" value="Unassembled WGS sequence"/>
</dbReference>
<protein>
    <submittedName>
        <fullName evidence="1">32376_t:CDS:1</fullName>
    </submittedName>
</protein>
<name>A0ACA9RD10_9GLOM</name>
<comment type="caution">
    <text evidence="1">The sequence shown here is derived from an EMBL/GenBank/DDBJ whole genome shotgun (WGS) entry which is preliminary data.</text>
</comment>
<gene>
    <name evidence="1" type="ORF">RPERSI_LOCUS18497</name>
</gene>